<comment type="similarity">
    <text evidence="1 2">Belongs to the outer membrane factor (OMF) (TC 1.B.17) family.</text>
</comment>
<dbReference type="KEGG" id="geo:Geob_3520"/>
<name>B9M673_GEODF</name>
<evidence type="ECO:0000313" key="4">
    <source>
        <dbReference type="Proteomes" id="UP000007721"/>
    </source>
</evidence>
<dbReference type="Proteomes" id="UP000007721">
    <property type="component" value="Chromosome"/>
</dbReference>
<keyword evidence="2" id="KW-0564">Palmitate</keyword>
<organism evidence="3 4">
    <name type="scientific">Geotalea daltonii (strain DSM 22248 / JCM 15807 / FRC-32)</name>
    <name type="common">Geobacter daltonii</name>
    <dbReference type="NCBI Taxonomy" id="316067"/>
    <lineage>
        <taxon>Bacteria</taxon>
        <taxon>Pseudomonadati</taxon>
        <taxon>Thermodesulfobacteriota</taxon>
        <taxon>Desulfuromonadia</taxon>
        <taxon>Geobacterales</taxon>
        <taxon>Geobacteraceae</taxon>
        <taxon>Geotalea</taxon>
    </lineage>
</organism>
<gene>
    <name evidence="3" type="ordered locus">Geob_3520</name>
</gene>
<dbReference type="GO" id="GO:0015562">
    <property type="term" value="F:efflux transmembrane transporter activity"/>
    <property type="evidence" value="ECO:0007669"/>
    <property type="project" value="InterPro"/>
</dbReference>
<dbReference type="STRING" id="316067.Geob_3520"/>
<dbReference type="PANTHER" id="PTHR30203:SF25">
    <property type="entry name" value="OUTER MEMBRANE PROTEIN-RELATED"/>
    <property type="match status" value="1"/>
</dbReference>
<dbReference type="InterPro" id="IPR003423">
    <property type="entry name" value="OMP_efflux"/>
</dbReference>
<proteinExistence type="inferred from homology"/>
<dbReference type="SUPFAM" id="SSF56954">
    <property type="entry name" value="Outer membrane efflux proteins (OEP)"/>
    <property type="match status" value="1"/>
</dbReference>
<keyword evidence="4" id="KW-1185">Reference proteome</keyword>
<dbReference type="HOGENOM" id="CLU_012817_13_0_7"/>
<reference evidence="3 4" key="1">
    <citation type="submission" date="2009-01" db="EMBL/GenBank/DDBJ databases">
        <title>Complete sequence of Geobacter sp. FRC-32.</title>
        <authorList>
            <consortium name="US DOE Joint Genome Institute"/>
            <person name="Lucas S."/>
            <person name="Copeland A."/>
            <person name="Lapidus A."/>
            <person name="Glavina del Rio T."/>
            <person name="Dalin E."/>
            <person name="Tice H."/>
            <person name="Bruce D."/>
            <person name="Goodwin L."/>
            <person name="Pitluck S."/>
            <person name="Saunders E."/>
            <person name="Brettin T."/>
            <person name="Detter J.C."/>
            <person name="Han C."/>
            <person name="Larimer F."/>
            <person name="Land M."/>
            <person name="Hauser L."/>
            <person name="Kyrpides N."/>
            <person name="Ovchinnikova G."/>
            <person name="Kostka J."/>
            <person name="Richardson P."/>
        </authorList>
    </citation>
    <scope>NUCLEOTIDE SEQUENCE [LARGE SCALE GENOMIC DNA]</scope>
    <source>
        <strain evidence="4">DSM 22248 / JCM 15807 / FRC-32</strain>
    </source>
</reference>
<keyword evidence="2" id="KW-0472">Membrane</keyword>
<sequence>MHILLIVVEHMRDKAKTRKMVVTYVVHLVRWLIIIATLALAGCVTVGPDYVKPELDVPANWNRLDQANSETKAAATGDLSRWWLALNDPLLSGLIDDALQASPDLRSAKARLREARARGAVASAGLYPAVTASGSARRNRSSEELGGGSTQNLFRADFDAQWELDLFGGVRRGIEATRADVESSVASLENTRVSLVAETAQNYVEVRTLQLRLGIARDNLVSQTETLQLTDWRAQAGLVSSQDVDQARSNREQTRARIPGLEISLAEAEHRLEVLLGKTPGTLQGRLAVAGELPSVPMQIAVGIPAETLRQRPDVRAAERKLAAETARIGAAEAARYPSFSISGSIGFEALTVGALGSSGAATSSLLAGITAPIFNAGKLRNQVVIQDAVREQALVAYEQSVLTALQEVENALVAFSRNRESSEALTNAAESARNAARSARQRYSAGLIDFQSVLDTERTVLSVEDSLASTRANQVAALIRLYKALGGGWSPQNQPGATEKVKS</sequence>
<protein>
    <submittedName>
        <fullName evidence="3">Efflux pump, RND family, outer membrane lipoprotein</fullName>
    </submittedName>
</protein>
<evidence type="ECO:0000313" key="3">
    <source>
        <dbReference type="EMBL" id="ACM21861.1"/>
    </source>
</evidence>
<keyword evidence="2 3" id="KW-0449">Lipoprotein</keyword>
<evidence type="ECO:0000256" key="1">
    <source>
        <dbReference type="ARBA" id="ARBA00007613"/>
    </source>
</evidence>
<keyword evidence="2" id="KW-0812">Transmembrane</keyword>
<evidence type="ECO:0000256" key="2">
    <source>
        <dbReference type="RuleBase" id="RU362097"/>
    </source>
</evidence>
<dbReference type="NCBIfam" id="TIGR01845">
    <property type="entry name" value="outer_NodT"/>
    <property type="match status" value="1"/>
</dbReference>
<keyword evidence="2" id="KW-1134">Transmembrane beta strand</keyword>
<dbReference type="eggNOG" id="COG1538">
    <property type="taxonomic scope" value="Bacteria"/>
</dbReference>
<dbReference type="Pfam" id="PF02321">
    <property type="entry name" value="OEP"/>
    <property type="match status" value="2"/>
</dbReference>
<dbReference type="AlphaFoldDB" id="B9M673"/>
<dbReference type="PANTHER" id="PTHR30203">
    <property type="entry name" value="OUTER MEMBRANE CATION EFFLUX PROTEIN"/>
    <property type="match status" value="1"/>
</dbReference>
<dbReference type="GO" id="GO:0005886">
    <property type="term" value="C:plasma membrane"/>
    <property type="evidence" value="ECO:0007669"/>
    <property type="project" value="UniProtKB-SubCell"/>
</dbReference>
<comment type="subcellular location">
    <subcellularLocation>
        <location evidence="2">Cell membrane</location>
        <topology evidence="2">Lipid-anchor</topology>
    </subcellularLocation>
</comment>
<accession>B9M673</accession>
<dbReference type="EMBL" id="CP001390">
    <property type="protein sequence ID" value="ACM21861.1"/>
    <property type="molecule type" value="Genomic_DNA"/>
</dbReference>
<dbReference type="InterPro" id="IPR010131">
    <property type="entry name" value="MdtP/NodT-like"/>
</dbReference>
<dbReference type="Gene3D" id="1.20.1600.10">
    <property type="entry name" value="Outer membrane efflux proteins (OEP)"/>
    <property type="match status" value="1"/>
</dbReference>
<dbReference type="Gene3D" id="2.20.200.10">
    <property type="entry name" value="Outer membrane efflux proteins (OEP)"/>
    <property type="match status" value="1"/>
</dbReference>